<feature type="domain" description="Protein kinase" evidence="1">
    <location>
        <begin position="144"/>
        <end position="497"/>
    </location>
</feature>
<dbReference type="InterPro" id="IPR000719">
    <property type="entry name" value="Prot_kinase_dom"/>
</dbReference>
<gene>
    <name evidence="2" type="ORF">SCF082_LOCUS28368</name>
</gene>
<dbReference type="Gene3D" id="1.10.510.10">
    <property type="entry name" value="Transferase(Phosphotransferase) domain 1"/>
    <property type="match status" value="1"/>
</dbReference>
<comment type="caution">
    <text evidence="2">The sequence shown here is derived from an EMBL/GenBank/DDBJ whole genome shotgun (WGS) entry which is preliminary data.</text>
</comment>
<dbReference type="InterPro" id="IPR011009">
    <property type="entry name" value="Kinase-like_dom_sf"/>
</dbReference>
<keyword evidence="2" id="KW-0418">Kinase</keyword>
<dbReference type="SUPFAM" id="SSF56112">
    <property type="entry name" value="Protein kinase-like (PK-like)"/>
    <property type="match status" value="1"/>
</dbReference>
<protein>
    <submittedName>
        <fullName evidence="2">Serine/threonine-protein kinase AGC1-5 (AGC serine/threonine-protein kinase subfamily 1 member 5)</fullName>
    </submittedName>
</protein>
<reference evidence="2 3" key="1">
    <citation type="submission" date="2024-02" db="EMBL/GenBank/DDBJ databases">
        <authorList>
            <person name="Chen Y."/>
            <person name="Shah S."/>
            <person name="Dougan E. K."/>
            <person name="Thang M."/>
            <person name="Chan C."/>
        </authorList>
    </citation>
    <scope>NUCLEOTIDE SEQUENCE [LARGE SCALE GENOMIC DNA]</scope>
</reference>
<evidence type="ECO:0000259" key="1">
    <source>
        <dbReference type="PROSITE" id="PS50011"/>
    </source>
</evidence>
<keyword evidence="3" id="KW-1185">Reference proteome</keyword>
<dbReference type="GO" id="GO:0016301">
    <property type="term" value="F:kinase activity"/>
    <property type="evidence" value="ECO:0007669"/>
    <property type="project" value="UniProtKB-KW"/>
</dbReference>
<accession>A0ABP0MKK1</accession>
<dbReference type="EMBL" id="CAXAMM010022286">
    <property type="protein sequence ID" value="CAK9051726.1"/>
    <property type="molecule type" value="Genomic_DNA"/>
</dbReference>
<name>A0ABP0MKK1_9DINO</name>
<dbReference type="Proteomes" id="UP001642464">
    <property type="component" value="Unassembled WGS sequence"/>
</dbReference>
<evidence type="ECO:0000313" key="2">
    <source>
        <dbReference type="EMBL" id="CAK9051726.1"/>
    </source>
</evidence>
<dbReference type="PANTHER" id="PTHR44329:SF289">
    <property type="entry name" value="SERINE_THREONINE-PROTEIN KINASE VIK"/>
    <property type="match status" value="1"/>
</dbReference>
<keyword evidence="2" id="KW-0808">Transferase</keyword>
<proteinExistence type="predicted"/>
<dbReference type="PROSITE" id="PS50011">
    <property type="entry name" value="PROTEIN_KINASE_DOM"/>
    <property type="match status" value="1"/>
</dbReference>
<evidence type="ECO:0000313" key="3">
    <source>
        <dbReference type="Proteomes" id="UP001642464"/>
    </source>
</evidence>
<dbReference type="Pfam" id="PF00069">
    <property type="entry name" value="Pkinase"/>
    <property type="match status" value="2"/>
</dbReference>
<dbReference type="PANTHER" id="PTHR44329">
    <property type="entry name" value="SERINE/THREONINE-PROTEIN KINASE TNNI3K-RELATED"/>
    <property type="match status" value="1"/>
</dbReference>
<organism evidence="2 3">
    <name type="scientific">Durusdinium trenchii</name>
    <dbReference type="NCBI Taxonomy" id="1381693"/>
    <lineage>
        <taxon>Eukaryota</taxon>
        <taxon>Sar</taxon>
        <taxon>Alveolata</taxon>
        <taxon>Dinophyceae</taxon>
        <taxon>Suessiales</taxon>
        <taxon>Symbiodiniaceae</taxon>
        <taxon>Durusdinium</taxon>
    </lineage>
</organism>
<dbReference type="InterPro" id="IPR051681">
    <property type="entry name" value="Ser/Thr_Kinases-Pseudokinases"/>
</dbReference>
<dbReference type="Gene3D" id="3.30.200.20">
    <property type="entry name" value="Phosphorylase Kinase, domain 1"/>
    <property type="match status" value="1"/>
</dbReference>
<sequence length="497" mass="55401">MGLERMCRKVVWWFRKRTKWGGPSCTCDEFRRMGQCKHLLPFKDVDVASYAGATLDPSDSIWQHRGTGTQGSTFGNYTFASSTTRSESKASVRTSVKKAKAAQGDGDKVDLPPLAVTKLAISNTQGPTGDVVVPFNIKLFSSKLELLDNIGRGGCGRVVYRAASEPHGIVLVKVLRVQAPTCLPHHNEILNSELEILADMNHPNLIPFLGYQEVMYEHDVLERRVVFEFGVDTLGDLVKHRATAHDRLSYIEVRKYGIDVAEALQYIHKAGIAHRDLSAENIFMMRTAYPASGNWTSVMKKHFRLSRSFGNIFGTGGGAKESQRDKVSLSGVPKPGSTKLKASIPGWRAKPGYAKSWTTVDQNFKVSGPNFMAKVGNFEVAKRVFVDGKHLRTRTRVTSPQYMAPEMFKAEEHDTSVDIWALGAILYEMLAKEKPFARHYNLDQIEQIVCSKQFPPKGSIAPSEFKALEKVMHYCLHFDALARPSASHIAGELKRLL</sequence>